<evidence type="ECO:0000259" key="3">
    <source>
        <dbReference type="PROSITE" id="PS51677"/>
    </source>
</evidence>
<dbReference type="SUPFAM" id="SSF88713">
    <property type="entry name" value="Glycoside hydrolase/deacetylase"/>
    <property type="match status" value="1"/>
</dbReference>
<dbReference type="GO" id="GO:0005975">
    <property type="term" value="P:carbohydrate metabolic process"/>
    <property type="evidence" value="ECO:0007669"/>
    <property type="project" value="InterPro"/>
</dbReference>
<feature type="domain" description="NodB homology" evidence="3">
    <location>
        <begin position="76"/>
        <end position="308"/>
    </location>
</feature>
<dbReference type="GO" id="GO:0016810">
    <property type="term" value="F:hydrolase activity, acting on carbon-nitrogen (but not peptide) bonds"/>
    <property type="evidence" value="ECO:0007669"/>
    <property type="project" value="InterPro"/>
</dbReference>
<evidence type="ECO:0000313" key="4">
    <source>
        <dbReference type="EMBL" id="AWG25392.1"/>
    </source>
</evidence>
<dbReference type="CDD" id="cd10918">
    <property type="entry name" value="CE4_NodB_like_5s_6s"/>
    <property type="match status" value="1"/>
</dbReference>
<keyword evidence="2" id="KW-0732">Signal</keyword>
<dbReference type="AlphaFoldDB" id="A0A2S1LP03"/>
<dbReference type="Proteomes" id="UP000244677">
    <property type="component" value="Chromosome"/>
</dbReference>
<dbReference type="PROSITE" id="PS51677">
    <property type="entry name" value="NODB"/>
    <property type="match status" value="1"/>
</dbReference>
<accession>A0A2S1LP03</accession>
<dbReference type="PANTHER" id="PTHR34216">
    <property type="match status" value="1"/>
</dbReference>
<evidence type="ECO:0000256" key="2">
    <source>
        <dbReference type="ARBA" id="ARBA00022729"/>
    </source>
</evidence>
<proteinExistence type="predicted"/>
<dbReference type="OrthoDB" id="9778320at2"/>
<dbReference type="PANTHER" id="PTHR34216:SF3">
    <property type="entry name" value="POLY-BETA-1,6-N-ACETYL-D-GLUCOSAMINE N-DEACETYLASE"/>
    <property type="match status" value="1"/>
</dbReference>
<dbReference type="Gene3D" id="3.20.20.370">
    <property type="entry name" value="Glycoside hydrolase/deacetylase"/>
    <property type="match status" value="1"/>
</dbReference>
<comment type="subcellular location">
    <subcellularLocation>
        <location evidence="1">Secreted</location>
    </subcellularLocation>
</comment>
<dbReference type="EMBL" id="CP020919">
    <property type="protein sequence ID" value="AWG25392.1"/>
    <property type="molecule type" value="Genomic_DNA"/>
</dbReference>
<evidence type="ECO:0000256" key="1">
    <source>
        <dbReference type="ARBA" id="ARBA00004613"/>
    </source>
</evidence>
<dbReference type="InterPro" id="IPR011330">
    <property type="entry name" value="Glyco_hydro/deAcase_b/a-brl"/>
</dbReference>
<evidence type="ECO:0000313" key="5">
    <source>
        <dbReference type="Proteomes" id="UP000244677"/>
    </source>
</evidence>
<dbReference type="InterPro" id="IPR051398">
    <property type="entry name" value="Polysacch_Deacetylase"/>
</dbReference>
<dbReference type="KEGG" id="fki:FK004_09140"/>
<protein>
    <recommendedName>
        <fullName evidence="3">NodB homology domain-containing protein</fullName>
    </recommendedName>
</protein>
<gene>
    <name evidence="4" type="ORF">FK004_09140</name>
</gene>
<sequence length="308" mass="36035">MRFLKSVYYKVLKFKNRLLVGRPVLVLMYHRINDVVDLPAAHLTVSVADFEKQLQYFTTNYQILGLRDNWTNLKKTGVVLTFDDGYADNYTKALPLLEKYNIPATFFIATENIDTEEGFWWDRLNQDYIQCDDTFFLPGSIDKVSKNNNLLRSLSIELTKLKQDEKREWLEEWEKKNGISYLPRPEYRSMTVAEVTAVEEHPLLTVGLHTHNHYPLGQLSYDDQKEELELSIQKLKELGVKKIDYLALPHGSYNTETIRLCEEFNFSGVLLANNYYSNIGNKHKKKINRILMPSLSGKKISEYLKKYD</sequence>
<dbReference type="Pfam" id="PF01522">
    <property type="entry name" value="Polysacc_deac_1"/>
    <property type="match status" value="1"/>
</dbReference>
<reference evidence="4 5" key="1">
    <citation type="submission" date="2017-04" db="EMBL/GenBank/DDBJ databases">
        <title>Complete genome sequence of Flavobacterium kingsejong AJ004.</title>
        <authorList>
            <person name="Lee P.C."/>
        </authorList>
    </citation>
    <scope>NUCLEOTIDE SEQUENCE [LARGE SCALE GENOMIC DNA]</scope>
    <source>
        <strain evidence="4 5">AJ004</strain>
    </source>
</reference>
<dbReference type="RefSeq" id="WP_108736989.1">
    <property type="nucleotide sequence ID" value="NZ_CP020919.1"/>
</dbReference>
<dbReference type="InterPro" id="IPR002509">
    <property type="entry name" value="NODB_dom"/>
</dbReference>
<dbReference type="GO" id="GO:0005576">
    <property type="term" value="C:extracellular region"/>
    <property type="evidence" value="ECO:0007669"/>
    <property type="project" value="UniProtKB-SubCell"/>
</dbReference>
<organism evidence="4 5">
    <name type="scientific">Flavobacterium kingsejongi</name>
    <dbReference type="NCBI Taxonomy" id="1678728"/>
    <lineage>
        <taxon>Bacteria</taxon>
        <taxon>Pseudomonadati</taxon>
        <taxon>Bacteroidota</taxon>
        <taxon>Flavobacteriia</taxon>
        <taxon>Flavobacteriales</taxon>
        <taxon>Flavobacteriaceae</taxon>
        <taxon>Flavobacterium</taxon>
    </lineage>
</organism>
<name>A0A2S1LP03_9FLAO</name>
<keyword evidence="5" id="KW-1185">Reference proteome</keyword>